<dbReference type="SUPFAM" id="SSF81383">
    <property type="entry name" value="F-box domain"/>
    <property type="match status" value="1"/>
</dbReference>
<keyword evidence="3" id="KW-1185">Reference proteome</keyword>
<evidence type="ECO:0000313" key="2">
    <source>
        <dbReference type="EMBL" id="KAJ7647795.1"/>
    </source>
</evidence>
<reference evidence="2" key="1">
    <citation type="submission" date="2023-03" db="EMBL/GenBank/DDBJ databases">
        <title>Massive genome expansion in bonnet fungi (Mycena s.s.) driven by repeated elements and novel gene families across ecological guilds.</title>
        <authorList>
            <consortium name="Lawrence Berkeley National Laboratory"/>
            <person name="Harder C.B."/>
            <person name="Miyauchi S."/>
            <person name="Viragh M."/>
            <person name="Kuo A."/>
            <person name="Thoen E."/>
            <person name="Andreopoulos B."/>
            <person name="Lu D."/>
            <person name="Skrede I."/>
            <person name="Drula E."/>
            <person name="Henrissat B."/>
            <person name="Morin E."/>
            <person name="Kohler A."/>
            <person name="Barry K."/>
            <person name="LaButti K."/>
            <person name="Morin E."/>
            <person name="Salamov A."/>
            <person name="Lipzen A."/>
            <person name="Mereny Z."/>
            <person name="Hegedus B."/>
            <person name="Baldrian P."/>
            <person name="Stursova M."/>
            <person name="Weitz H."/>
            <person name="Taylor A."/>
            <person name="Grigoriev I.V."/>
            <person name="Nagy L.G."/>
            <person name="Martin F."/>
            <person name="Kauserud H."/>
        </authorList>
    </citation>
    <scope>NUCLEOTIDE SEQUENCE</scope>
    <source>
        <strain evidence="2">9284</strain>
    </source>
</reference>
<dbReference type="InterPro" id="IPR036047">
    <property type="entry name" value="F-box-like_dom_sf"/>
</dbReference>
<evidence type="ECO:0000259" key="1">
    <source>
        <dbReference type="PROSITE" id="PS50181"/>
    </source>
</evidence>
<evidence type="ECO:0000313" key="3">
    <source>
        <dbReference type="Proteomes" id="UP001221142"/>
    </source>
</evidence>
<dbReference type="PROSITE" id="PS50181">
    <property type="entry name" value="FBOX"/>
    <property type="match status" value="1"/>
</dbReference>
<organism evidence="2 3">
    <name type="scientific">Roridomyces roridus</name>
    <dbReference type="NCBI Taxonomy" id="1738132"/>
    <lineage>
        <taxon>Eukaryota</taxon>
        <taxon>Fungi</taxon>
        <taxon>Dikarya</taxon>
        <taxon>Basidiomycota</taxon>
        <taxon>Agaricomycotina</taxon>
        <taxon>Agaricomycetes</taxon>
        <taxon>Agaricomycetidae</taxon>
        <taxon>Agaricales</taxon>
        <taxon>Marasmiineae</taxon>
        <taxon>Mycenaceae</taxon>
        <taxon>Roridomyces</taxon>
    </lineage>
</organism>
<name>A0AAD7G0Y7_9AGAR</name>
<dbReference type="Proteomes" id="UP001221142">
    <property type="component" value="Unassembled WGS sequence"/>
</dbReference>
<gene>
    <name evidence="2" type="ORF">FB45DRAFT_894473</name>
</gene>
<dbReference type="EMBL" id="JARKIF010000002">
    <property type="protein sequence ID" value="KAJ7647795.1"/>
    <property type="molecule type" value="Genomic_DNA"/>
</dbReference>
<feature type="domain" description="F-box" evidence="1">
    <location>
        <begin position="14"/>
        <end position="59"/>
    </location>
</feature>
<sequence>MSHRRKQRVDVVYLDAVLDIPPELWEIIAASLPRESLAALCLVCRQFCSIISPILYRDLSNPPLNIVQSSQLLETLSKGQTRCCPTPSLLIRKLAFRESRSANQNSKVAIEVLRGLPRGAELRAIHWDSMPGLDDLGRILRDRNHLPNFNELVVKCNGKDVNNFNFIQTRGLQTLELDLRCSIFDIYDDYEIGRKICYKLTEALQILPFSSPLLHTFRFRLALPHCEEFPHEAYSDLVATINESMQFPALKTLELSVNLRDDESFNEFDLYSGNSPSTDFGNFLVANPTLVDLTLSASQTKCPKDVPFLPQLRFFKGTFEFAAALLADPADVEKLDLTFIGSIWADFPILRTPPLPGHPSLTHLRVLAFDLDGKPLKLSGSLASSTFARLASSFRNLMHLDICISGRFKEYQKDLMLLTRLQSLRIQEFRTTPYKLTCNSAQLETIFPPNEYTEAFKQILPYLAELQSIEICILADFREEEYGDMHHEDDLFEPPEMKIDYFFTWTRPLVQEFFVRVNAVSLRK</sequence>
<proteinExistence type="predicted"/>
<accession>A0AAD7G0Y7</accession>
<comment type="caution">
    <text evidence="2">The sequence shown here is derived from an EMBL/GenBank/DDBJ whole genome shotgun (WGS) entry which is preliminary data.</text>
</comment>
<dbReference type="InterPro" id="IPR001810">
    <property type="entry name" value="F-box_dom"/>
</dbReference>
<protein>
    <recommendedName>
        <fullName evidence="1">F-box domain-containing protein</fullName>
    </recommendedName>
</protein>
<dbReference type="Pfam" id="PF12937">
    <property type="entry name" value="F-box-like"/>
    <property type="match status" value="1"/>
</dbReference>
<dbReference type="AlphaFoldDB" id="A0AAD7G0Y7"/>